<evidence type="ECO:0000256" key="1">
    <source>
        <dbReference type="ARBA" id="ARBA00005466"/>
    </source>
</evidence>
<protein>
    <recommendedName>
        <fullName evidence="4">FAD-binding PCMH-type domain-containing protein</fullName>
    </recommendedName>
</protein>
<dbReference type="PANTHER" id="PTHR13878:SF91">
    <property type="entry name" value="FAD BINDING DOMAIN PROTEIN (AFU_ORTHOLOGUE AFUA_6G12070)-RELATED"/>
    <property type="match status" value="1"/>
</dbReference>
<keyword evidence="6" id="KW-1185">Reference proteome</keyword>
<dbReference type="InterPro" id="IPR006093">
    <property type="entry name" value="Oxy_OxRdtase_FAD_BS"/>
</dbReference>
<dbReference type="Pfam" id="PF08031">
    <property type="entry name" value="BBE"/>
    <property type="match status" value="1"/>
</dbReference>
<keyword evidence="3" id="KW-0732">Signal</keyword>
<organism evidence="5 6">
    <name type="scientific">Rhodocollybia butyracea</name>
    <dbReference type="NCBI Taxonomy" id="206335"/>
    <lineage>
        <taxon>Eukaryota</taxon>
        <taxon>Fungi</taxon>
        <taxon>Dikarya</taxon>
        <taxon>Basidiomycota</taxon>
        <taxon>Agaricomycotina</taxon>
        <taxon>Agaricomycetes</taxon>
        <taxon>Agaricomycetidae</taxon>
        <taxon>Agaricales</taxon>
        <taxon>Marasmiineae</taxon>
        <taxon>Omphalotaceae</taxon>
        <taxon>Rhodocollybia</taxon>
    </lineage>
</organism>
<dbReference type="InterPro" id="IPR006094">
    <property type="entry name" value="Oxid_FAD_bind_N"/>
</dbReference>
<dbReference type="EMBL" id="JADNRY010000003">
    <property type="protein sequence ID" value="KAF9077761.1"/>
    <property type="molecule type" value="Genomic_DNA"/>
</dbReference>
<dbReference type="GO" id="GO:0016491">
    <property type="term" value="F:oxidoreductase activity"/>
    <property type="evidence" value="ECO:0007669"/>
    <property type="project" value="UniProtKB-KW"/>
</dbReference>
<dbReference type="PROSITE" id="PS51387">
    <property type="entry name" value="FAD_PCMH"/>
    <property type="match status" value="1"/>
</dbReference>
<keyword evidence="2" id="KW-0560">Oxidoreductase</keyword>
<reference evidence="5" key="1">
    <citation type="submission" date="2020-11" db="EMBL/GenBank/DDBJ databases">
        <authorList>
            <consortium name="DOE Joint Genome Institute"/>
            <person name="Ahrendt S."/>
            <person name="Riley R."/>
            <person name="Andreopoulos W."/>
            <person name="Labutti K."/>
            <person name="Pangilinan J."/>
            <person name="Ruiz-Duenas F.J."/>
            <person name="Barrasa J.M."/>
            <person name="Sanchez-Garcia M."/>
            <person name="Camarero S."/>
            <person name="Miyauchi S."/>
            <person name="Serrano A."/>
            <person name="Linde D."/>
            <person name="Babiker R."/>
            <person name="Drula E."/>
            <person name="Ayuso-Fernandez I."/>
            <person name="Pacheco R."/>
            <person name="Padilla G."/>
            <person name="Ferreira P."/>
            <person name="Barriuso J."/>
            <person name="Kellner H."/>
            <person name="Castanera R."/>
            <person name="Alfaro M."/>
            <person name="Ramirez L."/>
            <person name="Pisabarro A.G."/>
            <person name="Kuo A."/>
            <person name="Tritt A."/>
            <person name="Lipzen A."/>
            <person name="He G."/>
            <person name="Yan M."/>
            <person name="Ng V."/>
            <person name="Cullen D."/>
            <person name="Martin F."/>
            <person name="Rosso M.-N."/>
            <person name="Henrissat B."/>
            <person name="Hibbett D."/>
            <person name="Martinez A.T."/>
            <person name="Grigoriev I.V."/>
        </authorList>
    </citation>
    <scope>NUCLEOTIDE SEQUENCE</scope>
    <source>
        <strain evidence="5">AH 40177</strain>
    </source>
</reference>
<evidence type="ECO:0000259" key="4">
    <source>
        <dbReference type="PROSITE" id="PS51387"/>
    </source>
</evidence>
<comment type="similarity">
    <text evidence="1">Belongs to the oxygen-dependent FAD-linked oxidoreductase family.</text>
</comment>
<dbReference type="Gene3D" id="3.30.465.10">
    <property type="match status" value="1"/>
</dbReference>
<evidence type="ECO:0000313" key="5">
    <source>
        <dbReference type="EMBL" id="KAF9077761.1"/>
    </source>
</evidence>
<dbReference type="InterPro" id="IPR012951">
    <property type="entry name" value="BBE"/>
</dbReference>
<name>A0A9P5UFY9_9AGAR</name>
<evidence type="ECO:0000256" key="3">
    <source>
        <dbReference type="SAM" id="SignalP"/>
    </source>
</evidence>
<dbReference type="PANTHER" id="PTHR13878">
    <property type="entry name" value="GULONOLACTONE OXIDASE"/>
    <property type="match status" value="1"/>
</dbReference>
<dbReference type="Pfam" id="PF01565">
    <property type="entry name" value="FAD_binding_4"/>
    <property type="match status" value="1"/>
</dbReference>
<dbReference type="InterPro" id="IPR050432">
    <property type="entry name" value="FAD-linked_Oxidoreductases_BP"/>
</dbReference>
<feature type="signal peptide" evidence="3">
    <location>
        <begin position="1"/>
        <end position="19"/>
    </location>
</feature>
<dbReference type="SUPFAM" id="SSF56176">
    <property type="entry name" value="FAD-binding/transporter-associated domain-like"/>
    <property type="match status" value="1"/>
</dbReference>
<dbReference type="GO" id="GO:0071949">
    <property type="term" value="F:FAD binding"/>
    <property type="evidence" value="ECO:0007669"/>
    <property type="project" value="InterPro"/>
</dbReference>
<feature type="chain" id="PRO_5040394566" description="FAD-binding PCMH-type domain-containing protein" evidence="3">
    <location>
        <begin position="20"/>
        <end position="576"/>
    </location>
</feature>
<proteinExistence type="inferred from homology"/>
<feature type="domain" description="FAD-binding PCMH-type" evidence="4">
    <location>
        <begin position="125"/>
        <end position="312"/>
    </location>
</feature>
<dbReference type="Proteomes" id="UP000772434">
    <property type="component" value="Unassembled WGS sequence"/>
</dbReference>
<dbReference type="InterPro" id="IPR036318">
    <property type="entry name" value="FAD-bd_PCMH-like_sf"/>
</dbReference>
<dbReference type="PROSITE" id="PS00862">
    <property type="entry name" value="OX2_COVAL_FAD"/>
    <property type="match status" value="1"/>
</dbReference>
<gene>
    <name evidence="5" type="ORF">BDP27DRAFT_1357165</name>
</gene>
<dbReference type="OrthoDB" id="9983560at2759"/>
<comment type="caution">
    <text evidence="5">The sequence shown here is derived from an EMBL/GenBank/DDBJ whole genome shotgun (WGS) entry which is preliminary data.</text>
</comment>
<dbReference type="InterPro" id="IPR016169">
    <property type="entry name" value="FAD-bd_PCMH_sub2"/>
</dbReference>
<dbReference type="AlphaFoldDB" id="A0A9P5UFY9"/>
<evidence type="ECO:0000256" key="2">
    <source>
        <dbReference type="ARBA" id="ARBA00023002"/>
    </source>
</evidence>
<evidence type="ECO:0000313" key="6">
    <source>
        <dbReference type="Proteomes" id="UP000772434"/>
    </source>
</evidence>
<dbReference type="InterPro" id="IPR016166">
    <property type="entry name" value="FAD-bd_PCMH"/>
</dbReference>
<accession>A0A9P5UFY9</accession>
<sequence>MLLKALLLFLVAHIDSVLSLNNTPGPQCRCLFSDPSCWPPADEFDSLSHQLSQPLISPVPPESACYPPSNPSGNCTNVILNSANGNWRANQSGSMESFNFETFIFANGSISACYLNTSLGVPCEQGSVPPIGVDARSAQDVQAAVAFAVKWNLKVVIKSTGHDLLGRSSGRGSFMIWTHNMKNISFDANFIPEGGPHNETFNELALTLGAGIQWNEAYAAGESYGRVIVGGTSFGESVGAASGYVLGGGHSVLSPTYGLAVDNVLQFTLVTSSASVLTVNAYSHPDLFWALRGGGGGTFGVVTSVTYNTHPPTPATLILLSVENFSSGAIAQSVVSKFLSLHPTLADLQWGGIASFDSSFFSFSGVAPDTTLAESNAAIQPFVDFVRNATAGSGETVQFSTVPFDSVYVLYDAYIASLGGAASSSAGLNGELVSRLFPRELLETEYEKVADTLLGLGDLVSYVLAGGGAVSKVDPNSLGLNPAWRKALGHAILAGGWADGTNATGIHQVENQLKGYLAVLEELASLYEKNFQQTFFGDHYARLESIKDIYDPVDLFVVIEGVGSERWDELLDCRKA</sequence>